<evidence type="ECO:0000256" key="1">
    <source>
        <dbReference type="ARBA" id="ARBA00004651"/>
    </source>
</evidence>
<evidence type="ECO:0000256" key="7">
    <source>
        <dbReference type="SAM" id="Phobius"/>
    </source>
</evidence>
<feature type="transmembrane region" description="Helical" evidence="7">
    <location>
        <begin position="365"/>
        <end position="385"/>
    </location>
</feature>
<evidence type="ECO:0000256" key="3">
    <source>
        <dbReference type="ARBA" id="ARBA00022692"/>
    </source>
</evidence>
<dbReference type="PANTHER" id="PTHR30572:SF4">
    <property type="entry name" value="ABC TRANSPORTER PERMEASE YTRF"/>
    <property type="match status" value="1"/>
</dbReference>
<dbReference type="Pfam" id="PF02687">
    <property type="entry name" value="FtsX"/>
    <property type="match status" value="1"/>
</dbReference>
<sequence length="402" mass="41273">MNAWEMINMALISLRTNKLRSFLTMLGILIGVASIIAIVAIGNGGKAAVLGAIASGSAQNTIQIVPRELVAPGLPQPGQVLAIDESDLAIAASFSGVQQVNYTLYGTAVVSSGNRSDNASIEAGPANLNELTRLRIISGHMFSQADVIGHRDVAVLSQSLANKLFGSGNPIGGLVNVSGVPLQIVGVAVSQETSLFSLFMGSDALYMPATTCQDLFPNWSVSEMDVQAAPGANVQSLAQRIVTALNIHAGDATAFADSSGLASSVGALLSKVTTILTLVIGAIAGIALLVGGVGVMNIMLVSVTERTQEIGIRISLGATRTVILLQFLVESATITAIGGLAGVVIGCFIGLGIRITTGIPASVPWPVALISFLFSAAIGVICGLYPANKAARLNPIEALRYE</sequence>
<comment type="similarity">
    <text evidence="6">Belongs to the ABC-4 integral membrane protein family.</text>
</comment>
<dbReference type="RefSeq" id="WP_134158140.1">
    <property type="nucleotide sequence ID" value="NZ_SORF01000001.1"/>
</dbReference>
<evidence type="ECO:0000256" key="5">
    <source>
        <dbReference type="ARBA" id="ARBA00023136"/>
    </source>
</evidence>
<evidence type="ECO:0000313" key="10">
    <source>
        <dbReference type="EMBL" id="TDY51161.1"/>
    </source>
</evidence>
<accession>A0A4V3HF18</accession>
<name>A0A4V3HF18_9BACL</name>
<dbReference type="AlphaFoldDB" id="A0A4V3HF18"/>
<dbReference type="EMBL" id="SORF01000001">
    <property type="protein sequence ID" value="TDY51161.1"/>
    <property type="molecule type" value="Genomic_DNA"/>
</dbReference>
<comment type="caution">
    <text evidence="10">The sequence shown here is derived from an EMBL/GenBank/DDBJ whole genome shotgun (WGS) entry which is preliminary data.</text>
</comment>
<organism evidence="10 11">
    <name type="scientific">Alicyclobacillus sacchari</name>
    <dbReference type="NCBI Taxonomy" id="392010"/>
    <lineage>
        <taxon>Bacteria</taxon>
        <taxon>Bacillati</taxon>
        <taxon>Bacillota</taxon>
        <taxon>Bacilli</taxon>
        <taxon>Bacillales</taxon>
        <taxon>Alicyclobacillaceae</taxon>
        <taxon>Alicyclobacillus</taxon>
    </lineage>
</organism>
<evidence type="ECO:0000259" key="9">
    <source>
        <dbReference type="Pfam" id="PF12704"/>
    </source>
</evidence>
<dbReference type="Proteomes" id="UP000294581">
    <property type="component" value="Unassembled WGS sequence"/>
</dbReference>
<comment type="subcellular location">
    <subcellularLocation>
        <location evidence="1">Cell membrane</location>
        <topology evidence="1">Multi-pass membrane protein</topology>
    </subcellularLocation>
</comment>
<evidence type="ECO:0000259" key="8">
    <source>
        <dbReference type="Pfam" id="PF02687"/>
    </source>
</evidence>
<proteinExistence type="inferred from homology"/>
<dbReference type="GO" id="GO:0005886">
    <property type="term" value="C:plasma membrane"/>
    <property type="evidence" value="ECO:0007669"/>
    <property type="project" value="UniProtKB-SubCell"/>
</dbReference>
<keyword evidence="11" id="KW-1185">Reference proteome</keyword>
<evidence type="ECO:0000256" key="2">
    <source>
        <dbReference type="ARBA" id="ARBA00022475"/>
    </source>
</evidence>
<evidence type="ECO:0000256" key="6">
    <source>
        <dbReference type="ARBA" id="ARBA00038076"/>
    </source>
</evidence>
<evidence type="ECO:0000313" key="11">
    <source>
        <dbReference type="Proteomes" id="UP000294581"/>
    </source>
</evidence>
<dbReference type="InterPro" id="IPR025857">
    <property type="entry name" value="MacB_PCD"/>
</dbReference>
<feature type="transmembrane region" description="Helical" evidence="7">
    <location>
        <begin position="322"/>
        <end position="353"/>
    </location>
</feature>
<keyword evidence="4 7" id="KW-1133">Transmembrane helix</keyword>
<dbReference type="OrthoDB" id="9770036at2"/>
<reference evidence="10 11" key="1">
    <citation type="submission" date="2019-03" db="EMBL/GenBank/DDBJ databases">
        <title>Genomic Encyclopedia of Type Strains, Phase IV (KMG-IV): sequencing the most valuable type-strain genomes for metagenomic binning, comparative biology and taxonomic classification.</title>
        <authorList>
            <person name="Goeker M."/>
        </authorList>
    </citation>
    <scope>NUCLEOTIDE SEQUENCE [LARGE SCALE GENOMIC DNA]</scope>
    <source>
        <strain evidence="10 11">DSM 17974</strain>
    </source>
</reference>
<feature type="transmembrane region" description="Helical" evidence="7">
    <location>
        <begin position="275"/>
        <end position="301"/>
    </location>
</feature>
<dbReference type="InterPro" id="IPR050250">
    <property type="entry name" value="Macrolide_Exporter_MacB"/>
</dbReference>
<gene>
    <name evidence="10" type="ORF">C7445_101161</name>
</gene>
<dbReference type="Pfam" id="PF12704">
    <property type="entry name" value="MacB_PCD"/>
    <property type="match status" value="1"/>
</dbReference>
<evidence type="ECO:0000256" key="4">
    <source>
        <dbReference type="ARBA" id="ARBA00022989"/>
    </source>
</evidence>
<feature type="domain" description="MacB-like periplasmic core" evidence="9">
    <location>
        <begin position="21"/>
        <end position="242"/>
    </location>
</feature>
<feature type="domain" description="ABC3 transporter permease C-terminal" evidence="8">
    <location>
        <begin position="282"/>
        <end position="395"/>
    </location>
</feature>
<protein>
    <submittedName>
        <fullName evidence="10">Putative ABC transport system permease protein</fullName>
    </submittedName>
</protein>
<keyword evidence="2" id="KW-1003">Cell membrane</keyword>
<feature type="transmembrane region" description="Helical" evidence="7">
    <location>
        <begin position="21"/>
        <end position="41"/>
    </location>
</feature>
<dbReference type="PANTHER" id="PTHR30572">
    <property type="entry name" value="MEMBRANE COMPONENT OF TRANSPORTER-RELATED"/>
    <property type="match status" value="1"/>
</dbReference>
<dbReference type="InterPro" id="IPR003838">
    <property type="entry name" value="ABC3_permease_C"/>
</dbReference>
<dbReference type="GO" id="GO:0022857">
    <property type="term" value="F:transmembrane transporter activity"/>
    <property type="evidence" value="ECO:0007669"/>
    <property type="project" value="TreeGrafter"/>
</dbReference>
<keyword evidence="5 7" id="KW-0472">Membrane</keyword>
<keyword evidence="3 7" id="KW-0812">Transmembrane</keyword>